<keyword evidence="4 7" id="KW-1133">Transmembrane helix</keyword>
<feature type="transmembrane region" description="Helical" evidence="7">
    <location>
        <begin position="89"/>
        <end position="112"/>
    </location>
</feature>
<dbReference type="KEGG" id="soe:110783134"/>
<comment type="similarity">
    <text evidence="6">Belongs to the DESIGUAL family.</text>
</comment>
<gene>
    <name evidence="9" type="primary">LOC110783134</name>
</gene>
<evidence type="ECO:0000256" key="1">
    <source>
        <dbReference type="ARBA" id="ARBA00004127"/>
    </source>
</evidence>
<evidence type="ECO:0000256" key="5">
    <source>
        <dbReference type="ARBA" id="ARBA00023136"/>
    </source>
</evidence>
<accession>A0A9R0JQD9</accession>
<reference evidence="9" key="2">
    <citation type="submission" date="2025-08" db="UniProtKB">
        <authorList>
            <consortium name="RefSeq"/>
        </authorList>
    </citation>
    <scope>IDENTIFICATION</scope>
    <source>
        <tissue evidence="9">Leaf</tissue>
    </source>
</reference>
<evidence type="ECO:0000313" key="8">
    <source>
        <dbReference type="Proteomes" id="UP000813463"/>
    </source>
</evidence>
<dbReference type="AlphaFoldDB" id="A0A9R0JQD9"/>
<keyword evidence="8" id="KW-1185">Reference proteome</keyword>
<feature type="transmembrane region" description="Helical" evidence="7">
    <location>
        <begin position="148"/>
        <end position="169"/>
    </location>
</feature>
<evidence type="ECO:0000256" key="7">
    <source>
        <dbReference type="SAM" id="Phobius"/>
    </source>
</evidence>
<name>A0A9R0JQD9_SPIOL</name>
<feature type="transmembrane region" description="Helical" evidence="7">
    <location>
        <begin position="7"/>
        <end position="29"/>
    </location>
</feature>
<evidence type="ECO:0000256" key="6">
    <source>
        <dbReference type="ARBA" id="ARBA00029467"/>
    </source>
</evidence>
<dbReference type="GO" id="GO:0012505">
    <property type="term" value="C:endomembrane system"/>
    <property type="evidence" value="ECO:0007669"/>
    <property type="project" value="UniProtKB-SubCell"/>
</dbReference>
<dbReference type="GeneID" id="110783134"/>
<organism evidence="8 9">
    <name type="scientific">Spinacia oleracea</name>
    <name type="common">Spinach</name>
    <dbReference type="NCBI Taxonomy" id="3562"/>
    <lineage>
        <taxon>Eukaryota</taxon>
        <taxon>Viridiplantae</taxon>
        <taxon>Streptophyta</taxon>
        <taxon>Embryophyta</taxon>
        <taxon>Tracheophyta</taxon>
        <taxon>Spermatophyta</taxon>
        <taxon>Magnoliopsida</taxon>
        <taxon>eudicotyledons</taxon>
        <taxon>Gunneridae</taxon>
        <taxon>Pentapetalae</taxon>
        <taxon>Caryophyllales</taxon>
        <taxon>Chenopodiaceae</taxon>
        <taxon>Chenopodioideae</taxon>
        <taxon>Anserineae</taxon>
        <taxon>Spinacia</taxon>
    </lineage>
</organism>
<dbReference type="Pfam" id="PF06749">
    <property type="entry name" value="DUF1218"/>
    <property type="match status" value="1"/>
</dbReference>
<keyword evidence="2 7" id="KW-0812">Transmembrane</keyword>
<protein>
    <submittedName>
        <fullName evidence="9">Protein VASCULATURE COMPLEXITY AND CONNECTIVITY</fullName>
    </submittedName>
</protein>
<dbReference type="InterPro" id="IPR009606">
    <property type="entry name" value="DEAL/Modifying_wall_lignin1/2"/>
</dbReference>
<evidence type="ECO:0000313" key="9">
    <source>
        <dbReference type="RefSeq" id="XP_021843129.2"/>
    </source>
</evidence>
<keyword evidence="3" id="KW-0732">Signal</keyword>
<evidence type="ECO:0000256" key="3">
    <source>
        <dbReference type="ARBA" id="ARBA00022729"/>
    </source>
</evidence>
<reference evidence="8" key="1">
    <citation type="journal article" date="2021" name="Nat. Commun.">
        <title>Genomic analyses provide insights into spinach domestication and the genetic basis of agronomic traits.</title>
        <authorList>
            <person name="Cai X."/>
            <person name="Sun X."/>
            <person name="Xu C."/>
            <person name="Sun H."/>
            <person name="Wang X."/>
            <person name="Ge C."/>
            <person name="Zhang Z."/>
            <person name="Wang Q."/>
            <person name="Fei Z."/>
            <person name="Jiao C."/>
            <person name="Wang Q."/>
        </authorList>
    </citation>
    <scope>NUCLEOTIDE SEQUENCE [LARGE SCALE GENOMIC DNA]</scope>
    <source>
        <strain evidence="8">cv. Varoflay</strain>
    </source>
</reference>
<dbReference type="InterPro" id="IPR052222">
    <property type="entry name" value="DESIGUAL"/>
</dbReference>
<dbReference type="PANTHER" id="PTHR31769">
    <property type="entry name" value="OS07G0462200 PROTEIN-RELATED"/>
    <property type="match status" value="1"/>
</dbReference>
<evidence type="ECO:0000256" key="2">
    <source>
        <dbReference type="ARBA" id="ARBA00022692"/>
    </source>
</evidence>
<comment type="subcellular location">
    <subcellularLocation>
        <location evidence="1">Endomembrane system</location>
        <topology evidence="1">Multi-pass membrane protein</topology>
    </subcellularLocation>
</comment>
<keyword evidence="5 7" id="KW-0472">Membrane</keyword>
<sequence length="215" mass="23352">MARRNGVLLPIVALVLGLLAIGLSFIAYSKRIKVGDVSNVNGVCRYPSSPAFAIGIIAALVLLIEQITISVGMRCFCCCGIRCSSKCGAIISIILFIFSWFAFVIAFIGLIYTAMLNNRKYLVQNHSENNIDSSILEGGICYIGKENLFLGDAVWCIFSIVSGLFAYSFRVCATRNRNNNDNYQAGYGNNNAANYGQTGVAMGQPPHSHLSKDKV</sequence>
<dbReference type="Proteomes" id="UP000813463">
    <property type="component" value="Chromosome 3"/>
</dbReference>
<dbReference type="RefSeq" id="XP_021843129.2">
    <property type="nucleotide sequence ID" value="XM_021987437.2"/>
</dbReference>
<feature type="transmembrane region" description="Helical" evidence="7">
    <location>
        <begin position="49"/>
        <end position="77"/>
    </location>
</feature>
<evidence type="ECO:0000256" key="4">
    <source>
        <dbReference type="ARBA" id="ARBA00022989"/>
    </source>
</evidence>
<proteinExistence type="inferred from homology"/>